<evidence type="ECO:0000256" key="1">
    <source>
        <dbReference type="SAM" id="MobiDB-lite"/>
    </source>
</evidence>
<protein>
    <submittedName>
        <fullName evidence="2">MAST4 kinase</fullName>
    </submittedName>
</protein>
<evidence type="ECO:0000313" key="2">
    <source>
        <dbReference type="WBParaSite" id="ASIM_0000889401-mRNA-1"/>
    </source>
</evidence>
<reference evidence="2" key="1">
    <citation type="submission" date="2017-02" db="UniProtKB">
        <authorList>
            <consortium name="WormBaseParasite"/>
        </authorList>
    </citation>
    <scope>IDENTIFICATION</scope>
</reference>
<proteinExistence type="predicted"/>
<feature type="compositionally biased region" description="Polar residues" evidence="1">
    <location>
        <begin position="54"/>
        <end position="65"/>
    </location>
</feature>
<feature type="region of interest" description="Disordered" evidence="1">
    <location>
        <begin position="31"/>
        <end position="71"/>
    </location>
</feature>
<organism evidence="2">
    <name type="scientific">Anisakis simplex</name>
    <name type="common">Herring worm</name>
    <dbReference type="NCBI Taxonomy" id="6269"/>
    <lineage>
        <taxon>Eukaryota</taxon>
        <taxon>Metazoa</taxon>
        <taxon>Ecdysozoa</taxon>
        <taxon>Nematoda</taxon>
        <taxon>Chromadorea</taxon>
        <taxon>Rhabditida</taxon>
        <taxon>Spirurina</taxon>
        <taxon>Ascaridomorpha</taxon>
        <taxon>Ascaridoidea</taxon>
        <taxon>Anisakidae</taxon>
        <taxon>Anisakis</taxon>
        <taxon>Anisakis simplex complex</taxon>
    </lineage>
</organism>
<dbReference type="WBParaSite" id="ASIM_0000889401-mRNA-1">
    <property type="protein sequence ID" value="ASIM_0000889401-mRNA-1"/>
    <property type="gene ID" value="ASIM_0000889401"/>
</dbReference>
<name>A0A0M3JMK7_ANISI</name>
<sequence length="71" mass="8009">LASFSGSIPFLEKCLPQEWLTPAALKQTIEERRRSNEFSSIDSAEEIHEESSLNRRSSLPCNGRSQGLFLI</sequence>
<dbReference type="AlphaFoldDB" id="A0A0M3JMK7"/>
<accession>A0A0M3JMK7</accession>